<dbReference type="STRING" id="8355.A0A1L8EWF5"/>
<dbReference type="Xenbase" id="XB-GENE-17334170">
    <property type="gene designation" value="cerkl.L"/>
</dbReference>
<dbReference type="PaxDb" id="8355-A0A1L8EWF5"/>
<dbReference type="CTD" id="108701398"/>
<organism evidence="2 3">
    <name type="scientific">Xenopus laevis</name>
    <name type="common">African clawed frog</name>
    <dbReference type="NCBI Taxonomy" id="8355"/>
    <lineage>
        <taxon>Eukaryota</taxon>
        <taxon>Metazoa</taxon>
        <taxon>Chordata</taxon>
        <taxon>Craniata</taxon>
        <taxon>Vertebrata</taxon>
        <taxon>Euteleostomi</taxon>
        <taxon>Amphibia</taxon>
        <taxon>Batrachia</taxon>
        <taxon>Anura</taxon>
        <taxon>Pipoidea</taxon>
        <taxon>Pipidae</taxon>
        <taxon>Xenopodinae</taxon>
        <taxon>Xenopus</taxon>
        <taxon>Xenopus</taxon>
    </lineage>
</organism>
<dbReference type="PANTHER" id="PTHR12358">
    <property type="entry name" value="SPHINGOSINE KINASE"/>
    <property type="match status" value="1"/>
</dbReference>
<gene>
    <name evidence="3 4" type="primary">cerkl.L</name>
</gene>
<dbReference type="PROSITE" id="PS50146">
    <property type="entry name" value="DAGK"/>
    <property type="match status" value="1"/>
</dbReference>
<dbReference type="InterPro" id="IPR017438">
    <property type="entry name" value="ATP-NAD_kinase_N"/>
</dbReference>
<dbReference type="Pfam" id="PF00781">
    <property type="entry name" value="DAGK_cat"/>
    <property type="match status" value="1"/>
</dbReference>
<feature type="compositionally biased region" description="Polar residues" evidence="1">
    <location>
        <begin position="13"/>
        <end position="33"/>
    </location>
</feature>
<dbReference type="SMART" id="SM00046">
    <property type="entry name" value="DAGKc"/>
    <property type="match status" value="1"/>
</dbReference>
<sequence length="602" mass="66943">MASRVQDGYHDNQGLNTQSTQTPKVPNSKSDNMGKTLRLPGASRRVSAWSDDLEELDERSRASPRRHLFGKRTVSVPHQLSERCDVWSSGSDRSGVRALSDTDDRSIDESGSGLSPVLLRGIFEMEKRSCDVSLTCSQLLWNPIQPESPVSTSLTRQQKEEFIDLRDIFSVKLKRRRSAGQTKGGTLLGITIFLCIRKGRKLKDRSVHLHNQSEDYCDIWFKQLKEILNGFPNRPKSLKIIINPHSHKGEASKLYYEHVAPLFKLADIQTDVTETTYAGHALALLRECELQEYDGIVCVGGDGSASEVAHGLLLRAQIDAGKNTNTIFTPVRASLPLGIIPAGSTNVLAYSLHGTKHAGTAALHIIMGNIQPVDTCTFSSNNKLLRFGFSAMVGFGGRTLALAEKHRWMPSSQRREFAFLKTLANLKPETCELTFLPIENEEVKYRSAQKKNRGKAAHSASKDPWQHLQGQLLNASFMAIPCLCSMAPRGLAPNTRLNDGTMALIIARNTSRQEFVKHLKRFATVKNPFSFPFVETFLVEEVKVSIKHNGRNTAEGICPWNIDGDLLEVSSDIHVRLHPELINIYGTNVEELDGFNAKCSCL</sequence>
<feature type="region of interest" description="Disordered" evidence="1">
    <location>
        <begin position="85"/>
        <end position="110"/>
    </location>
</feature>
<dbReference type="KEGG" id="xla:108701398"/>
<dbReference type="GO" id="GO:0001727">
    <property type="term" value="F:lipid kinase activity"/>
    <property type="evidence" value="ECO:0000318"/>
    <property type="project" value="GO_Central"/>
</dbReference>
<accession>A0A1L8EWF5</accession>
<evidence type="ECO:0000256" key="1">
    <source>
        <dbReference type="SAM" id="MobiDB-lite"/>
    </source>
</evidence>
<dbReference type="GO" id="GO:0016020">
    <property type="term" value="C:membrane"/>
    <property type="evidence" value="ECO:0007669"/>
    <property type="project" value="GOC"/>
</dbReference>
<proteinExistence type="predicted"/>
<protein>
    <submittedName>
        <fullName evidence="3">Ceramide kinase-like protein</fullName>
    </submittedName>
</protein>
<name>A0A1L8EWF5_XENLA</name>
<evidence type="ECO:0000313" key="3">
    <source>
        <dbReference type="RefSeq" id="XP_018091496.1"/>
    </source>
</evidence>
<dbReference type="SUPFAM" id="SSF111331">
    <property type="entry name" value="NAD kinase/diacylglycerol kinase-like"/>
    <property type="match status" value="1"/>
</dbReference>
<dbReference type="Gene3D" id="2.60.200.40">
    <property type="match status" value="1"/>
</dbReference>
<dbReference type="OrthoDB" id="3853857at2759"/>
<evidence type="ECO:0000313" key="2">
    <source>
        <dbReference type="Proteomes" id="UP000186698"/>
    </source>
</evidence>
<dbReference type="AlphaFoldDB" id="A0A1L8EWF5"/>
<dbReference type="RefSeq" id="XP_018091496.1">
    <property type="nucleotide sequence ID" value="XM_018236007.2"/>
</dbReference>
<feature type="region of interest" description="Disordered" evidence="1">
    <location>
        <begin position="1"/>
        <end position="44"/>
    </location>
</feature>
<dbReference type="Proteomes" id="UP000186698">
    <property type="component" value="Chromosome 9_10L"/>
</dbReference>
<dbReference type="Gene3D" id="3.40.50.10330">
    <property type="entry name" value="Probable inorganic polyphosphate/atp-NAD kinase, domain 1"/>
    <property type="match status" value="1"/>
</dbReference>
<dbReference type="GO" id="GO:0006665">
    <property type="term" value="P:sphingolipid metabolic process"/>
    <property type="evidence" value="ECO:0000318"/>
    <property type="project" value="GO_Central"/>
</dbReference>
<keyword evidence="2" id="KW-1185">Reference proteome</keyword>
<evidence type="ECO:0000313" key="4">
    <source>
        <dbReference type="Xenbase" id="XB-GENE-17334170"/>
    </source>
</evidence>
<dbReference type="OMA" id="CYLWYRS"/>
<reference evidence="3" key="1">
    <citation type="submission" date="2025-08" db="UniProtKB">
        <authorList>
            <consortium name="RefSeq"/>
        </authorList>
    </citation>
    <scope>IDENTIFICATION</scope>
    <source>
        <strain evidence="3">J_2021</strain>
        <tissue evidence="3">Erythrocytes</tissue>
    </source>
</reference>
<dbReference type="InterPro" id="IPR016064">
    <property type="entry name" value="NAD/diacylglycerol_kinase_sf"/>
</dbReference>
<dbReference type="AGR" id="Xenbase:XB-GENE-17334170"/>
<dbReference type="PANTHER" id="PTHR12358:SF26">
    <property type="entry name" value="CERAMIDE KINASE-LIKE PROTEIN"/>
    <property type="match status" value="1"/>
</dbReference>
<dbReference type="InterPro" id="IPR045363">
    <property type="entry name" value="CERK_C"/>
</dbReference>
<dbReference type="GeneID" id="108701398"/>
<dbReference type="InterPro" id="IPR001206">
    <property type="entry name" value="Diacylglycerol_kinase_cat_dom"/>
</dbReference>
<dbReference type="InterPro" id="IPR050187">
    <property type="entry name" value="Lipid_Phosphate_FormReg"/>
</dbReference>
<dbReference type="InterPro" id="IPR057465">
    <property type="entry name" value="CERK_PH"/>
</dbReference>
<dbReference type="Pfam" id="PF19280">
    <property type="entry name" value="CERK_C"/>
    <property type="match status" value="1"/>
</dbReference>
<dbReference type="Pfam" id="PF25382">
    <property type="entry name" value="PH_CERK"/>
    <property type="match status" value="1"/>
</dbReference>